<evidence type="ECO:0000313" key="2">
    <source>
        <dbReference type="EMBL" id="SMH67612.1"/>
    </source>
</evidence>
<reference evidence="2 3" key="3">
    <citation type="submission" date="2017-03" db="EMBL/GenBank/DDBJ databases">
        <authorList>
            <person name="Regsiter A."/>
            <person name="William W."/>
        </authorList>
    </citation>
    <scope>NUCLEOTIDE SEQUENCE [LARGE SCALE GENOMIC DNA]</scope>
    <source>
        <strain evidence="2">PRJEB5721</strain>
    </source>
</reference>
<evidence type="ECO:0000313" key="3">
    <source>
        <dbReference type="Proteomes" id="UP000193925"/>
    </source>
</evidence>
<evidence type="ECO:0000313" key="1">
    <source>
        <dbReference type="EMBL" id="CDQ11251.1"/>
    </source>
</evidence>
<reference evidence="1" key="1">
    <citation type="submission" date="2014-03" db="EMBL/GenBank/DDBJ databases">
        <authorList>
            <person name="Genoscope - CEA"/>
        </authorList>
    </citation>
    <scope>NUCLEOTIDE SEQUENCE [LARGE SCALE GENOMIC DNA]</scope>
    <source>
        <strain evidence="1">CF27</strain>
    </source>
</reference>
<proteinExistence type="predicted"/>
<keyword evidence="3" id="KW-1185">Reference proteome</keyword>
<dbReference type="EMBL" id="LT841305">
    <property type="protein sequence ID" value="SMH67612.1"/>
    <property type="molecule type" value="Genomic_DNA"/>
</dbReference>
<protein>
    <submittedName>
        <fullName evidence="1">Uncharacterized protein</fullName>
    </submittedName>
</protein>
<accession>A0A060USE7</accession>
<dbReference type="EMBL" id="CCCS020000049">
    <property type="protein sequence ID" value="CDQ11251.1"/>
    <property type="molecule type" value="Genomic_DNA"/>
</dbReference>
<name>A0A060USE7_9PROT</name>
<reference evidence="1" key="2">
    <citation type="submission" date="2014-07" db="EMBL/GenBank/DDBJ databases">
        <title>Initial genome analysis of the psychrotolerant acidophile Acidithiobacillus ferrivorans CF27: insights into iron and sulfur oxidation pathways and into biofilm formation.</title>
        <authorList>
            <person name="Talla E."/>
            <person name="Hedrich S."/>
            <person name="Mangenot S."/>
            <person name="Ji B."/>
            <person name="Johnson D.B."/>
            <person name="Barbe V."/>
            <person name="Bonnefoy V."/>
        </authorList>
    </citation>
    <scope>NUCLEOTIDE SEQUENCE [LARGE SCALE GENOMIC DNA]</scope>
    <source>
        <strain evidence="1">CF27</strain>
    </source>
</reference>
<organism evidence="1">
    <name type="scientific">Acidithiobacillus ferrivorans</name>
    <dbReference type="NCBI Taxonomy" id="160808"/>
    <lineage>
        <taxon>Bacteria</taxon>
        <taxon>Pseudomonadati</taxon>
        <taxon>Pseudomonadota</taxon>
        <taxon>Acidithiobacillia</taxon>
        <taxon>Acidithiobacillales</taxon>
        <taxon>Acidithiobacillaceae</taxon>
        <taxon>Acidithiobacillus</taxon>
    </lineage>
</organism>
<sequence length="207" mass="24110">MSWSFGSKKSKYRIREESNDGEDGYTVYGPGGDWAWYSKIAAETESDALAWFTRREAQKRSLRLNSLVSDLSGYLWAVGWRTLALWFALNSALYSWEPYRAATPLRYFYLQAYQADDARKQILWLVALSLAQCWIAFELIKKERGTNFFRTGGCHAGKRQQDRRILLRTAKHSLHSRCSHGLVHSRAHLLHHTRERNFTYSCTHLVI</sequence>
<gene>
    <name evidence="2" type="ORF">AFERRI_50814</name>
    <name evidence="1" type="ORF">AFERRI_530146</name>
</gene>
<dbReference type="AlphaFoldDB" id="A0A060USE7"/>
<dbReference type="Proteomes" id="UP000193925">
    <property type="component" value="Chromosome AFERRI"/>
</dbReference>